<dbReference type="Proteomes" id="UP000026922">
    <property type="component" value="Unassembled WGS sequence"/>
</dbReference>
<reference evidence="2 3" key="1">
    <citation type="journal article" date="2013" name="Genome Announc.">
        <title>Draft Genome Sequence of Holospora undulata Strain HU1, a Micronucleus-Specific Symbiont of the Ciliate Paramecium caudatum.</title>
        <authorList>
            <person name="Dohra H."/>
            <person name="Suzuki H."/>
            <person name="Suzuki T."/>
            <person name="Tanaka K."/>
            <person name="Fujishima M."/>
        </authorList>
    </citation>
    <scope>NUCLEOTIDE SEQUENCE [LARGE SCALE GENOMIC DNA]</scope>
    <source>
        <strain evidence="2 3">HU1</strain>
    </source>
</reference>
<evidence type="ECO:0000313" key="2">
    <source>
        <dbReference type="EMBL" id="ETZ05362.1"/>
    </source>
</evidence>
<dbReference type="InterPro" id="IPR011250">
    <property type="entry name" value="OMP/PagP_B-barrel"/>
</dbReference>
<dbReference type="AlphaFoldDB" id="A0A061JIA6"/>
<protein>
    <recommendedName>
        <fullName evidence="4">Outer membrane protein beta-barrel domain-containing protein</fullName>
    </recommendedName>
</protein>
<organism evidence="2 3">
    <name type="scientific">Holospora undulata HU1</name>
    <dbReference type="NCBI Taxonomy" id="1321371"/>
    <lineage>
        <taxon>Bacteria</taxon>
        <taxon>Pseudomonadati</taxon>
        <taxon>Pseudomonadota</taxon>
        <taxon>Alphaproteobacteria</taxon>
        <taxon>Holosporales</taxon>
        <taxon>Holosporaceae</taxon>
        <taxon>Holospora</taxon>
    </lineage>
</organism>
<dbReference type="Gene3D" id="2.40.160.20">
    <property type="match status" value="1"/>
</dbReference>
<accession>A0A061JIA6</accession>
<evidence type="ECO:0000256" key="1">
    <source>
        <dbReference type="SAM" id="SignalP"/>
    </source>
</evidence>
<sequence length="371" mass="40209" precursor="true">MMFSLKQKFFLLTFFLAASSLSAKKDKFLSGIGIFMGIGGTNMSTTPDGSGSTSWPLQVGVTGEGGKVTSNFEIKNTSSNTNLTFANNTNSLTVLDATTVTPAGATPNQPTLTVENGAPVIDQTLTIISARKDTADTKIFKINGTIDKTVDMATAEIDGEEYKDWIDFGQKGSVKNSSGFSWNLGVLMQKTLDSYTMGFRCVLGTRGDSSQLKYKTGPVSLFVEEGDGEDFDFSGIVGIADETKTTFRLKNKWYAEFIFEFGYVVAQRLQLFVGPGLIVQNQRLSYIGESGRPSSSLSKTATGSVIACGARYALNHHAALGLEYQRQWLGKKSWENVASIVPKDIYCCGIPMSKTTANLFLVTLTYVFCGK</sequence>
<keyword evidence="1" id="KW-0732">Signal</keyword>
<feature type="chain" id="PRO_5001605522" description="Outer membrane protein beta-barrel domain-containing protein" evidence="1">
    <location>
        <begin position="24"/>
        <end position="371"/>
    </location>
</feature>
<feature type="signal peptide" evidence="1">
    <location>
        <begin position="1"/>
        <end position="23"/>
    </location>
</feature>
<evidence type="ECO:0000313" key="3">
    <source>
        <dbReference type="Proteomes" id="UP000026922"/>
    </source>
</evidence>
<keyword evidence="3" id="KW-1185">Reference proteome</keyword>
<dbReference type="RefSeq" id="WP_024161345.1">
    <property type="nucleotide sequence ID" value="NZ_ARPM03000065.1"/>
</dbReference>
<dbReference type="SUPFAM" id="SSF56925">
    <property type="entry name" value="OMPA-like"/>
    <property type="match status" value="1"/>
</dbReference>
<comment type="caution">
    <text evidence="2">The sequence shown here is derived from an EMBL/GenBank/DDBJ whole genome shotgun (WGS) entry which is preliminary data.</text>
</comment>
<name>A0A061JIA6_9PROT</name>
<proteinExistence type="predicted"/>
<dbReference type="EMBL" id="ARPM03000065">
    <property type="protein sequence ID" value="ETZ05362.1"/>
    <property type="molecule type" value="Genomic_DNA"/>
</dbReference>
<evidence type="ECO:0008006" key="4">
    <source>
        <dbReference type="Google" id="ProtNLM"/>
    </source>
</evidence>
<gene>
    <name evidence="2" type="ORF">K737_300191</name>
</gene>